<dbReference type="SUPFAM" id="SSF53335">
    <property type="entry name" value="S-adenosyl-L-methionine-dependent methyltransferases"/>
    <property type="match status" value="1"/>
</dbReference>
<protein>
    <submittedName>
        <fullName evidence="7">Class I SAM-dependent RNA methyltransferase</fullName>
    </submittedName>
</protein>
<dbReference type="InterPro" id="IPR002792">
    <property type="entry name" value="TRAM_dom"/>
</dbReference>
<dbReference type="PROSITE" id="PS01231">
    <property type="entry name" value="TRMA_2"/>
    <property type="match status" value="1"/>
</dbReference>
<evidence type="ECO:0000256" key="3">
    <source>
        <dbReference type="ARBA" id="ARBA00022691"/>
    </source>
</evidence>
<gene>
    <name evidence="7" type="ORF">GCM10009811_14190</name>
</gene>
<keyword evidence="3 4" id="KW-0949">S-adenosyl-L-methionine</keyword>
<dbReference type="SUPFAM" id="SSF50249">
    <property type="entry name" value="Nucleic acid-binding proteins"/>
    <property type="match status" value="1"/>
</dbReference>
<dbReference type="Gene3D" id="3.40.50.150">
    <property type="entry name" value="Vaccinia Virus protein VP39"/>
    <property type="match status" value="2"/>
</dbReference>
<organism evidence="7 8">
    <name type="scientific">Nostocoides veronense</name>
    <dbReference type="NCBI Taxonomy" id="330836"/>
    <lineage>
        <taxon>Bacteria</taxon>
        <taxon>Bacillati</taxon>
        <taxon>Actinomycetota</taxon>
        <taxon>Actinomycetes</taxon>
        <taxon>Micrococcales</taxon>
        <taxon>Intrasporangiaceae</taxon>
        <taxon>Nostocoides</taxon>
    </lineage>
</organism>
<feature type="binding site" evidence="4">
    <location>
        <position position="234"/>
    </location>
    <ligand>
        <name>S-adenosyl-L-methionine</name>
        <dbReference type="ChEBI" id="CHEBI:59789"/>
    </ligand>
</feature>
<feature type="binding site" evidence="4">
    <location>
        <position position="263"/>
    </location>
    <ligand>
        <name>S-adenosyl-L-methionine</name>
        <dbReference type="ChEBI" id="CHEBI:59789"/>
    </ligand>
</feature>
<dbReference type="Pfam" id="PF05958">
    <property type="entry name" value="tRNA_U5-meth_tr"/>
    <property type="match status" value="1"/>
</dbReference>
<evidence type="ECO:0000256" key="5">
    <source>
        <dbReference type="SAM" id="MobiDB-lite"/>
    </source>
</evidence>
<keyword evidence="2 4" id="KW-0808">Transferase</keyword>
<comment type="caution">
    <text evidence="7">The sequence shown here is derived from an EMBL/GenBank/DDBJ whole genome shotgun (WGS) entry which is preliminary data.</text>
</comment>
<evidence type="ECO:0000259" key="6">
    <source>
        <dbReference type="PROSITE" id="PS50926"/>
    </source>
</evidence>
<dbReference type="PANTHER" id="PTHR11061:SF30">
    <property type="entry name" value="TRNA (URACIL(54)-C(5))-METHYLTRANSFERASE"/>
    <property type="match status" value="1"/>
</dbReference>
<sequence length="429" mass="44976">MSLIVGDRVEVEIGPVAHGGFCVARHDGQVLFVRHSLPGERVVAEVTEVGSGARFVRADAVEVLAAAPGRVPAPCVYAARCGGCDFQHVDLAHQRELKAAVVREQLQRLSGLEWPVVVEPVPGDIEGLRWRTRAEFAVSDDGEVGMRKHRSHDIVPIDDCLIASEAVVGTGVLQRDPNTIPDDLAAFDVVAPSVGEPLVVPIPRGAAPNPVPDVVETVDGIDGAFTVSARGFWQVHPGAASTFVAAALEGLAPEPGERALDLYSGVGVFAGALAAAVGPTGQVIAVESDETATRHAEANLAAYGNAVIVPARVDDAFGIPRAQKGPRRRGSRPRGATRHPLIPTSADLVLLDPPRTGAGAGVVRAIAALRPRAIAYVACDPAALARDLATFAQEGYAVRTLRAFDAFPMTHHVECVALLAPISLRMPKS</sequence>
<evidence type="ECO:0000313" key="8">
    <source>
        <dbReference type="Proteomes" id="UP001499938"/>
    </source>
</evidence>
<dbReference type="Pfam" id="PF01938">
    <property type="entry name" value="TRAM"/>
    <property type="match status" value="1"/>
</dbReference>
<dbReference type="PROSITE" id="PS50926">
    <property type="entry name" value="TRAM"/>
    <property type="match status" value="1"/>
</dbReference>
<comment type="similarity">
    <text evidence="4">Belongs to the class I-like SAM-binding methyltransferase superfamily. RNA M5U methyltransferase family.</text>
</comment>
<evidence type="ECO:0000256" key="4">
    <source>
        <dbReference type="PROSITE-ProRule" id="PRU01024"/>
    </source>
</evidence>
<dbReference type="GO" id="GO:0008168">
    <property type="term" value="F:methyltransferase activity"/>
    <property type="evidence" value="ECO:0007669"/>
    <property type="project" value="UniProtKB-KW"/>
</dbReference>
<dbReference type="EMBL" id="BAAAPO010000023">
    <property type="protein sequence ID" value="GAA1790474.1"/>
    <property type="molecule type" value="Genomic_DNA"/>
</dbReference>
<keyword evidence="1 4" id="KW-0489">Methyltransferase</keyword>
<feature type="domain" description="TRAM" evidence="6">
    <location>
        <begin position="2"/>
        <end position="62"/>
    </location>
</feature>
<reference evidence="8" key="1">
    <citation type="journal article" date="2019" name="Int. J. Syst. Evol. Microbiol.">
        <title>The Global Catalogue of Microorganisms (GCM) 10K type strain sequencing project: providing services to taxonomists for standard genome sequencing and annotation.</title>
        <authorList>
            <consortium name="The Broad Institute Genomics Platform"/>
            <consortium name="The Broad Institute Genome Sequencing Center for Infectious Disease"/>
            <person name="Wu L."/>
            <person name="Ma J."/>
        </authorList>
    </citation>
    <scope>NUCLEOTIDE SEQUENCE [LARGE SCALE GENOMIC DNA]</scope>
    <source>
        <strain evidence="8">JCM 15592</strain>
    </source>
</reference>
<dbReference type="PROSITE" id="PS51687">
    <property type="entry name" value="SAM_MT_RNA_M5U"/>
    <property type="match status" value="1"/>
</dbReference>
<name>A0ABP4XSA6_9MICO</name>
<evidence type="ECO:0000256" key="2">
    <source>
        <dbReference type="ARBA" id="ARBA00022679"/>
    </source>
</evidence>
<keyword evidence="8" id="KW-1185">Reference proteome</keyword>
<proteinExistence type="inferred from homology"/>
<feature type="binding site" evidence="4">
    <location>
        <position position="287"/>
    </location>
    <ligand>
        <name>S-adenosyl-L-methionine</name>
        <dbReference type="ChEBI" id="CHEBI:59789"/>
    </ligand>
</feature>
<dbReference type="InterPro" id="IPR029063">
    <property type="entry name" value="SAM-dependent_MTases_sf"/>
</dbReference>
<evidence type="ECO:0000313" key="7">
    <source>
        <dbReference type="EMBL" id="GAA1790474.1"/>
    </source>
</evidence>
<dbReference type="PANTHER" id="PTHR11061">
    <property type="entry name" value="RNA M5U METHYLTRANSFERASE"/>
    <property type="match status" value="1"/>
</dbReference>
<dbReference type="Gene3D" id="2.40.50.140">
    <property type="entry name" value="Nucleic acid-binding proteins"/>
    <property type="match status" value="1"/>
</dbReference>
<feature type="compositionally biased region" description="Basic residues" evidence="5">
    <location>
        <begin position="324"/>
        <end position="337"/>
    </location>
</feature>
<dbReference type="Proteomes" id="UP001499938">
    <property type="component" value="Unassembled WGS sequence"/>
</dbReference>
<dbReference type="GO" id="GO:0032259">
    <property type="term" value="P:methylation"/>
    <property type="evidence" value="ECO:0007669"/>
    <property type="project" value="UniProtKB-KW"/>
</dbReference>
<feature type="active site" description="Nucleophile" evidence="4">
    <location>
        <position position="379"/>
    </location>
</feature>
<evidence type="ECO:0000256" key="1">
    <source>
        <dbReference type="ARBA" id="ARBA00022603"/>
    </source>
</evidence>
<dbReference type="RefSeq" id="WP_344082950.1">
    <property type="nucleotide sequence ID" value="NZ_BAAAPO010000023.1"/>
</dbReference>
<feature type="region of interest" description="Disordered" evidence="5">
    <location>
        <begin position="319"/>
        <end position="340"/>
    </location>
</feature>
<accession>A0ABP4XSA6</accession>
<feature type="binding site" evidence="4">
    <location>
        <position position="352"/>
    </location>
    <ligand>
        <name>S-adenosyl-L-methionine</name>
        <dbReference type="ChEBI" id="CHEBI:59789"/>
    </ligand>
</feature>
<dbReference type="InterPro" id="IPR012340">
    <property type="entry name" value="NA-bd_OB-fold"/>
</dbReference>
<dbReference type="InterPro" id="IPR030391">
    <property type="entry name" value="MeTrfase_TrmA_CS"/>
</dbReference>
<dbReference type="InterPro" id="IPR010280">
    <property type="entry name" value="U5_MeTrfase_fam"/>
</dbReference>